<reference evidence="5" key="1">
    <citation type="submission" date="2015-11" db="EMBL/GenBank/DDBJ databases">
        <authorList>
            <person name="Blom J."/>
        </authorList>
    </citation>
    <scope>NUCLEOTIDE SEQUENCE [LARGE SCALE GENOMIC DNA]</scope>
</reference>
<keyword evidence="2 3" id="KW-0819">tRNA processing</keyword>
<name>A0A0U5L195_9GAMM</name>
<comment type="similarity">
    <text evidence="3">Belongs to the DsrH/TusB family.</text>
</comment>
<evidence type="ECO:0000256" key="1">
    <source>
        <dbReference type="ARBA" id="ARBA00022490"/>
    </source>
</evidence>
<protein>
    <recommendedName>
        <fullName evidence="3">Protein TusB</fullName>
    </recommendedName>
    <alternativeName>
        <fullName evidence="3">tRNA 2-thiouridine synthesizing protein B</fullName>
    </alternativeName>
</protein>
<keyword evidence="5" id="KW-1185">Reference proteome</keyword>
<evidence type="ECO:0000256" key="2">
    <source>
        <dbReference type="ARBA" id="ARBA00022694"/>
    </source>
</evidence>
<comment type="subcellular location">
    <subcellularLocation>
        <location evidence="3">Cytoplasm</location>
    </subcellularLocation>
</comment>
<evidence type="ECO:0000313" key="4">
    <source>
        <dbReference type="EMBL" id="CUU22598.1"/>
    </source>
</evidence>
<evidence type="ECO:0000313" key="5">
    <source>
        <dbReference type="Proteomes" id="UP000059419"/>
    </source>
</evidence>
<dbReference type="Gene3D" id="3.40.1260.10">
    <property type="entry name" value="DsrEFH-like"/>
    <property type="match status" value="1"/>
</dbReference>
<dbReference type="Proteomes" id="UP000059419">
    <property type="component" value="Chromosome 1"/>
</dbReference>
<dbReference type="PATRIC" id="fig|1619313.3.peg.374"/>
<dbReference type="PANTHER" id="PTHR37526">
    <property type="entry name" value="PROTEIN TUSB"/>
    <property type="match status" value="1"/>
</dbReference>
<dbReference type="AlphaFoldDB" id="A0A0U5L195"/>
<dbReference type="HAMAP" id="MF_01564">
    <property type="entry name" value="Thiourid_synth_B"/>
    <property type="match status" value="1"/>
</dbReference>
<dbReference type="NCBIfam" id="NF010035">
    <property type="entry name" value="PRK13510.1"/>
    <property type="match status" value="1"/>
</dbReference>
<comment type="function">
    <text evidence="3">Part of a sulfur-relay system required for 2-thiolation of 5-methylaminomethyl-2-thiouridine (mnm(5)s(2)U) at tRNA wobble positions.</text>
</comment>
<dbReference type="GO" id="GO:1990228">
    <property type="term" value="C:sulfurtransferase complex"/>
    <property type="evidence" value="ECO:0007669"/>
    <property type="project" value="TreeGrafter"/>
</dbReference>
<dbReference type="SUPFAM" id="SSF75169">
    <property type="entry name" value="DsrEFH-like"/>
    <property type="match status" value="1"/>
</dbReference>
<evidence type="ECO:0000256" key="3">
    <source>
        <dbReference type="HAMAP-Rule" id="MF_01564"/>
    </source>
</evidence>
<dbReference type="STRING" id="1619313.EM595_0361"/>
<dbReference type="InterPro" id="IPR023526">
    <property type="entry name" value="Sulphur_relay_TusB"/>
</dbReference>
<dbReference type="EMBL" id="LN907827">
    <property type="protein sequence ID" value="CUU22598.1"/>
    <property type="molecule type" value="Genomic_DNA"/>
</dbReference>
<keyword evidence="1 3" id="KW-0963">Cytoplasm</keyword>
<gene>
    <name evidence="3" type="primary">tusB</name>
    <name evidence="4" type="ORF">EM595_0361</name>
</gene>
<sequence>MMLFTLMRSPYQIDLDILLQALTAEDALLLLQDGVTAAVEKSRFLPRLKACGAQLYVLQEDVAARGLVAQISTNFAVIDYNGFVTLTIKHQQQVAW</sequence>
<dbReference type="GO" id="GO:0002143">
    <property type="term" value="P:tRNA wobble position uridine thiolation"/>
    <property type="evidence" value="ECO:0007669"/>
    <property type="project" value="InterPro"/>
</dbReference>
<comment type="subunit">
    <text evidence="3">Heterohexamer, formed by a dimer of trimers. The hexameric TusBCD complex contains 2 copies each of TusB, TusC and TusD. The TusBCD complex interacts with TusE.</text>
</comment>
<dbReference type="InterPro" id="IPR007215">
    <property type="entry name" value="Sulphur_relay_TusB/DsrH"/>
</dbReference>
<organism evidence="4 5">
    <name type="scientific">Duffyella gerundensis</name>
    <dbReference type="NCBI Taxonomy" id="1619313"/>
    <lineage>
        <taxon>Bacteria</taxon>
        <taxon>Pseudomonadati</taxon>
        <taxon>Pseudomonadota</taxon>
        <taxon>Gammaproteobacteria</taxon>
        <taxon>Enterobacterales</taxon>
        <taxon>Erwiniaceae</taxon>
        <taxon>Duffyella</taxon>
    </lineage>
</organism>
<proteinExistence type="inferred from homology"/>
<dbReference type="KEGG" id="ege:EM595_0361"/>
<accession>A0A0U5L195</accession>
<dbReference type="PANTHER" id="PTHR37526:SF1">
    <property type="entry name" value="PROTEIN TUSB"/>
    <property type="match status" value="1"/>
</dbReference>
<dbReference type="NCBIfam" id="TIGR03011">
    <property type="entry name" value="sulf_tusB_dsrH"/>
    <property type="match status" value="1"/>
</dbReference>
<dbReference type="Pfam" id="PF04077">
    <property type="entry name" value="DsrH"/>
    <property type="match status" value="1"/>
</dbReference>
<dbReference type="InterPro" id="IPR027396">
    <property type="entry name" value="DsrEFH-like"/>
</dbReference>